<feature type="transmembrane region" description="Helical" evidence="7">
    <location>
        <begin position="46"/>
        <end position="65"/>
    </location>
</feature>
<dbReference type="Gene3D" id="3.30.70.100">
    <property type="match status" value="1"/>
</dbReference>
<evidence type="ECO:0000259" key="8">
    <source>
        <dbReference type="Pfam" id="PF00924"/>
    </source>
</evidence>
<evidence type="ECO:0000256" key="1">
    <source>
        <dbReference type="ARBA" id="ARBA00004651"/>
    </source>
</evidence>
<evidence type="ECO:0000256" key="7">
    <source>
        <dbReference type="SAM" id="Phobius"/>
    </source>
</evidence>
<keyword evidence="11" id="KW-1185">Reference proteome</keyword>
<dbReference type="PANTHER" id="PTHR30221">
    <property type="entry name" value="SMALL-CONDUCTANCE MECHANOSENSITIVE CHANNEL"/>
    <property type="match status" value="1"/>
</dbReference>
<dbReference type="InterPro" id="IPR011066">
    <property type="entry name" value="MscS_channel_C_sf"/>
</dbReference>
<dbReference type="Gene3D" id="1.10.287.1260">
    <property type="match status" value="1"/>
</dbReference>
<keyword evidence="4 7" id="KW-0812">Transmembrane</keyword>
<organism evidence="10 11">
    <name type="scientific">Fervidobacterium thailandense</name>
    <dbReference type="NCBI Taxonomy" id="1008305"/>
    <lineage>
        <taxon>Bacteria</taxon>
        <taxon>Thermotogati</taxon>
        <taxon>Thermotogota</taxon>
        <taxon>Thermotogae</taxon>
        <taxon>Thermotogales</taxon>
        <taxon>Fervidobacteriaceae</taxon>
        <taxon>Fervidobacterium</taxon>
    </lineage>
</organism>
<dbReference type="InterPro" id="IPR023408">
    <property type="entry name" value="MscS_beta-dom_sf"/>
</dbReference>
<comment type="caution">
    <text evidence="10">The sequence shown here is derived from an EMBL/GenBank/DDBJ whole genome shotgun (WGS) entry which is preliminary data.</text>
</comment>
<comment type="subcellular location">
    <subcellularLocation>
        <location evidence="1">Cell membrane</location>
        <topology evidence="1">Multi-pass membrane protein</topology>
    </subcellularLocation>
</comment>
<keyword evidence="6 7" id="KW-0472">Membrane</keyword>
<gene>
    <name evidence="10" type="ORF">A4H02_04925</name>
</gene>
<evidence type="ECO:0000259" key="9">
    <source>
        <dbReference type="Pfam" id="PF21082"/>
    </source>
</evidence>
<dbReference type="STRING" id="1008305.A4H02_04925"/>
<evidence type="ECO:0000256" key="2">
    <source>
        <dbReference type="ARBA" id="ARBA00008017"/>
    </source>
</evidence>
<proteinExistence type="inferred from homology"/>
<evidence type="ECO:0000256" key="5">
    <source>
        <dbReference type="ARBA" id="ARBA00022989"/>
    </source>
</evidence>
<name>A0A1E3G315_9BACT</name>
<dbReference type="InterPro" id="IPR006685">
    <property type="entry name" value="MscS_channel_2nd"/>
</dbReference>
<dbReference type="Gene3D" id="2.30.30.60">
    <property type="match status" value="1"/>
</dbReference>
<protein>
    <submittedName>
        <fullName evidence="10">Mechanosensitive ion channel protein</fullName>
    </submittedName>
</protein>
<dbReference type="InterPro" id="IPR011014">
    <property type="entry name" value="MscS_channel_TM-2"/>
</dbReference>
<dbReference type="PANTHER" id="PTHR30221:SF1">
    <property type="entry name" value="SMALL-CONDUCTANCE MECHANOSENSITIVE CHANNEL"/>
    <property type="match status" value="1"/>
</dbReference>
<dbReference type="EMBL" id="LWAF01000005">
    <property type="protein sequence ID" value="ODN30627.1"/>
    <property type="molecule type" value="Genomic_DNA"/>
</dbReference>
<evidence type="ECO:0000256" key="4">
    <source>
        <dbReference type="ARBA" id="ARBA00022692"/>
    </source>
</evidence>
<dbReference type="Pfam" id="PF21082">
    <property type="entry name" value="MS_channel_3rd"/>
    <property type="match status" value="1"/>
</dbReference>
<feature type="domain" description="Mechanosensitive ion channel MscS C-terminal" evidence="9">
    <location>
        <begin position="163"/>
        <end position="247"/>
    </location>
</feature>
<keyword evidence="3" id="KW-1003">Cell membrane</keyword>
<sequence>MLTIVNRTVLSLITLFIAYIVHKVIMKSIERVTETVGKEVKAPKTLSVLLAFLIYGFAIAGILAIWDLNLAPYLAGLGISGIVLGLAFQEPLTNFLSGILVLVTRKVFEGEVVDIDGLTGVVDVIKMNHTHIRTFDGKLILIPNRRVWTGTVTKFWPGKYRRIDIDVTVDYSSDPNVVLDVLKKVLEDEPLVVKDGSVENAVVFKSFDSNGMTYTLRFWTERETYFDTLNAVAGRTKVYLENAGIKIPYNILEVRLREDTQGGTRTR</sequence>
<dbReference type="SUPFAM" id="SSF50182">
    <property type="entry name" value="Sm-like ribonucleoproteins"/>
    <property type="match status" value="1"/>
</dbReference>
<dbReference type="Pfam" id="PF00924">
    <property type="entry name" value="MS_channel_2nd"/>
    <property type="match status" value="1"/>
</dbReference>
<dbReference type="OrthoDB" id="9809206at2"/>
<evidence type="ECO:0000313" key="10">
    <source>
        <dbReference type="EMBL" id="ODN30627.1"/>
    </source>
</evidence>
<evidence type="ECO:0000256" key="3">
    <source>
        <dbReference type="ARBA" id="ARBA00022475"/>
    </source>
</evidence>
<dbReference type="SUPFAM" id="SSF82861">
    <property type="entry name" value="Mechanosensitive channel protein MscS (YggB), transmembrane region"/>
    <property type="match status" value="1"/>
</dbReference>
<accession>A0A1E3G315</accession>
<comment type="similarity">
    <text evidence="2">Belongs to the MscS (TC 1.A.23) family.</text>
</comment>
<dbReference type="GO" id="GO:0005886">
    <property type="term" value="C:plasma membrane"/>
    <property type="evidence" value="ECO:0007669"/>
    <property type="project" value="UniProtKB-SubCell"/>
</dbReference>
<dbReference type="InterPro" id="IPR045275">
    <property type="entry name" value="MscS_archaea/bacteria_type"/>
</dbReference>
<feature type="transmembrane region" description="Helical" evidence="7">
    <location>
        <begin position="6"/>
        <end position="25"/>
    </location>
</feature>
<keyword evidence="5 7" id="KW-1133">Transmembrane helix</keyword>
<evidence type="ECO:0000256" key="6">
    <source>
        <dbReference type="ARBA" id="ARBA00023136"/>
    </source>
</evidence>
<dbReference type="InterPro" id="IPR049278">
    <property type="entry name" value="MS_channel_C"/>
</dbReference>
<dbReference type="AlphaFoldDB" id="A0A1E3G315"/>
<reference evidence="11" key="1">
    <citation type="submission" date="2016-04" db="EMBL/GenBank/DDBJ databases">
        <title>The genome sequence project of a novel Fervidobacterium isolate from a hot spring in Thailand.</title>
        <authorList>
            <person name="Gonzalez J.M."/>
            <person name="Cuecas A."/>
            <person name="Kanoksilapatham W."/>
        </authorList>
    </citation>
    <scope>NUCLEOTIDE SEQUENCE [LARGE SCALE GENOMIC DNA]</scope>
    <source>
        <strain evidence="11">FC2004</strain>
    </source>
</reference>
<dbReference type="SUPFAM" id="SSF82689">
    <property type="entry name" value="Mechanosensitive channel protein MscS (YggB), C-terminal domain"/>
    <property type="match status" value="1"/>
</dbReference>
<dbReference type="Proteomes" id="UP000094570">
    <property type="component" value="Unassembled WGS sequence"/>
</dbReference>
<dbReference type="InterPro" id="IPR010920">
    <property type="entry name" value="LSM_dom_sf"/>
</dbReference>
<evidence type="ECO:0000313" key="11">
    <source>
        <dbReference type="Proteomes" id="UP000094570"/>
    </source>
</evidence>
<dbReference type="GO" id="GO:0008381">
    <property type="term" value="F:mechanosensitive monoatomic ion channel activity"/>
    <property type="evidence" value="ECO:0007669"/>
    <property type="project" value="InterPro"/>
</dbReference>
<feature type="domain" description="Mechanosensitive ion channel MscS" evidence="8">
    <location>
        <begin position="91"/>
        <end position="152"/>
    </location>
</feature>